<dbReference type="HOGENOM" id="CLU_028840_4_0_1"/>
<gene>
    <name evidence="2" type="ORF">CRE_27785</name>
</gene>
<dbReference type="Pfam" id="PF07735">
    <property type="entry name" value="FBA_2"/>
    <property type="match status" value="1"/>
</dbReference>
<dbReference type="EMBL" id="DS268532">
    <property type="protein sequence ID" value="EFO87211.1"/>
    <property type="molecule type" value="Genomic_DNA"/>
</dbReference>
<feature type="domain" description="Sdz-33 F-box" evidence="1">
    <location>
        <begin position="194"/>
        <end position="241"/>
    </location>
</feature>
<evidence type="ECO:0000259" key="1">
    <source>
        <dbReference type="Pfam" id="PF07735"/>
    </source>
</evidence>
<dbReference type="AlphaFoldDB" id="E3N5G5"/>
<dbReference type="Proteomes" id="UP000008281">
    <property type="component" value="Unassembled WGS sequence"/>
</dbReference>
<evidence type="ECO:0000313" key="2">
    <source>
        <dbReference type="EMBL" id="EFO87211.1"/>
    </source>
</evidence>
<dbReference type="PANTHER" id="PTHR21503">
    <property type="entry name" value="F-BOX-CONTAINING HYPOTHETICAL PROTEIN C.ELEGANS"/>
    <property type="match status" value="1"/>
</dbReference>
<name>E3N5G5_CAERE</name>
<protein>
    <recommendedName>
        <fullName evidence="1">Sdz-33 F-box domain-containing protein</fullName>
    </recommendedName>
</protein>
<dbReference type="InParanoid" id="E3N5G5"/>
<keyword evidence="3" id="KW-1185">Reference proteome</keyword>
<accession>E3N5G5</accession>
<sequence length="272" mass="31896">MKILKTINIEDVFPISLCSRKMYHLVKNFRDKSIPLILRIDGEDLSVQVITPDGNYHQVEVIEGTCETAEQVNINGHQVPIDRSIDKWDWMTYWDDKEEGIHSVVEYLSDLYGVKKINKITMNHSEVWLLSYIEKRQENDYELELQPGLSEEDCHFILKNYHPKIVWILWSSPGNFAIAQYMNSIESLFSLCELPITLDDVLNMNCVDLVLQHNEFTESEIKRLLQHWAIGGLRRLKYFSLYVKDAEFNMNHVLGDLVGLSHSRMTKEKKYK</sequence>
<evidence type="ECO:0000313" key="3">
    <source>
        <dbReference type="Proteomes" id="UP000008281"/>
    </source>
</evidence>
<organism evidence="3">
    <name type="scientific">Caenorhabditis remanei</name>
    <name type="common">Caenorhabditis vulgaris</name>
    <dbReference type="NCBI Taxonomy" id="31234"/>
    <lineage>
        <taxon>Eukaryota</taxon>
        <taxon>Metazoa</taxon>
        <taxon>Ecdysozoa</taxon>
        <taxon>Nematoda</taxon>
        <taxon>Chromadorea</taxon>
        <taxon>Rhabditida</taxon>
        <taxon>Rhabditina</taxon>
        <taxon>Rhabditomorpha</taxon>
        <taxon>Rhabditoidea</taxon>
        <taxon>Rhabditidae</taxon>
        <taxon>Peloderinae</taxon>
        <taxon>Caenorhabditis</taxon>
    </lineage>
</organism>
<proteinExistence type="predicted"/>
<dbReference type="PANTHER" id="PTHR21503:SF8">
    <property type="entry name" value="F-BOX ASSOCIATED DOMAIN-CONTAINING PROTEIN-RELATED"/>
    <property type="match status" value="1"/>
</dbReference>
<dbReference type="InterPro" id="IPR012885">
    <property type="entry name" value="F-box_Sdz-33"/>
</dbReference>
<reference evidence="2" key="1">
    <citation type="submission" date="2007-07" db="EMBL/GenBank/DDBJ databases">
        <title>PCAP assembly of the Caenorhabditis remanei genome.</title>
        <authorList>
            <consortium name="The Caenorhabditis remanei Sequencing Consortium"/>
            <person name="Wilson R.K."/>
        </authorList>
    </citation>
    <scope>NUCLEOTIDE SEQUENCE [LARGE SCALE GENOMIC DNA]</scope>
    <source>
        <strain evidence="2">PB4641</strain>
    </source>
</reference>